<name>A0A8S0UWI5_OLEEU</name>
<dbReference type="EMBL" id="CACTIH010009120">
    <property type="protein sequence ID" value="CAA3024947.1"/>
    <property type="molecule type" value="Genomic_DNA"/>
</dbReference>
<dbReference type="Proteomes" id="UP000594638">
    <property type="component" value="Unassembled WGS sequence"/>
</dbReference>
<protein>
    <submittedName>
        <fullName evidence="3">Uncharacterized protein</fullName>
    </submittedName>
</protein>
<dbReference type="Gramene" id="OE9A028700T1">
    <property type="protein sequence ID" value="OE9A028700C1"/>
    <property type="gene ID" value="OE9A028700"/>
</dbReference>
<organism evidence="3 4">
    <name type="scientific">Olea europaea subsp. europaea</name>
    <dbReference type="NCBI Taxonomy" id="158383"/>
    <lineage>
        <taxon>Eukaryota</taxon>
        <taxon>Viridiplantae</taxon>
        <taxon>Streptophyta</taxon>
        <taxon>Embryophyta</taxon>
        <taxon>Tracheophyta</taxon>
        <taxon>Spermatophyta</taxon>
        <taxon>Magnoliopsida</taxon>
        <taxon>eudicotyledons</taxon>
        <taxon>Gunneridae</taxon>
        <taxon>Pentapetalae</taxon>
        <taxon>asterids</taxon>
        <taxon>lamiids</taxon>
        <taxon>Lamiales</taxon>
        <taxon>Oleaceae</taxon>
        <taxon>Oleeae</taxon>
        <taxon>Olea</taxon>
    </lineage>
</organism>
<comment type="caution">
    <text evidence="3">The sequence shown here is derived from an EMBL/GenBank/DDBJ whole genome shotgun (WGS) entry which is preliminary data.</text>
</comment>
<feature type="non-terminal residue" evidence="3">
    <location>
        <position position="92"/>
    </location>
</feature>
<dbReference type="AlphaFoldDB" id="A0A8S0UWI5"/>
<gene>
    <name evidence="3" type="ORF">OLEA9_A028700</name>
</gene>
<evidence type="ECO:0000313" key="4">
    <source>
        <dbReference type="Proteomes" id="UP000594638"/>
    </source>
</evidence>
<reference evidence="3 4" key="1">
    <citation type="submission" date="2019-12" db="EMBL/GenBank/DDBJ databases">
        <authorList>
            <person name="Alioto T."/>
            <person name="Alioto T."/>
            <person name="Gomez Garrido J."/>
        </authorList>
    </citation>
    <scope>NUCLEOTIDE SEQUENCE [LARGE SCALE GENOMIC DNA]</scope>
</reference>
<accession>A0A8S0UWI5</accession>
<keyword evidence="4" id="KW-1185">Reference proteome</keyword>
<keyword evidence="2" id="KW-0732">Signal</keyword>
<feature type="signal peptide" evidence="2">
    <location>
        <begin position="1"/>
        <end position="22"/>
    </location>
</feature>
<evidence type="ECO:0000313" key="3">
    <source>
        <dbReference type="EMBL" id="CAA3024947.1"/>
    </source>
</evidence>
<evidence type="ECO:0000256" key="1">
    <source>
        <dbReference type="SAM" id="MobiDB-lite"/>
    </source>
</evidence>
<dbReference type="OrthoDB" id="1928519at2759"/>
<feature type="chain" id="PRO_5035926371" evidence="2">
    <location>
        <begin position="23"/>
        <end position="92"/>
    </location>
</feature>
<evidence type="ECO:0000256" key="2">
    <source>
        <dbReference type="SAM" id="SignalP"/>
    </source>
</evidence>
<sequence>RRVDSTLWFIFVVDGAWQVVAGDESEELEASKSVGNENHSIENEDAGLDSSSVNSMATNRFQLSHKPSYWHHGIFLVSGQCHHQPSCSRRFK</sequence>
<feature type="region of interest" description="Disordered" evidence="1">
    <location>
        <begin position="28"/>
        <end position="52"/>
    </location>
</feature>
<proteinExistence type="predicted"/>